<dbReference type="PROSITE" id="PS50902">
    <property type="entry name" value="FLAVODOXIN_LIKE"/>
    <property type="match status" value="1"/>
</dbReference>
<keyword evidence="3" id="KW-1185">Reference proteome</keyword>
<reference evidence="2 3" key="1">
    <citation type="submission" date="2019-07" db="EMBL/GenBank/DDBJ databases">
        <title>Whole genome shotgun sequence of Lactobacillus spicheri NBRC 107155.</title>
        <authorList>
            <person name="Hosoyama A."/>
            <person name="Uohara A."/>
            <person name="Ohji S."/>
            <person name="Ichikawa N."/>
        </authorList>
    </citation>
    <scope>NUCLEOTIDE SEQUENCE [LARGE SCALE GENOMIC DNA]</scope>
    <source>
        <strain evidence="2 3">NBRC 107155</strain>
    </source>
</reference>
<name>A0ABQ0WR02_9LACO</name>
<dbReference type="Gene3D" id="3.40.50.360">
    <property type="match status" value="1"/>
</dbReference>
<dbReference type="PANTHER" id="PTHR39201">
    <property type="entry name" value="EXPORTED PROTEIN-RELATED"/>
    <property type="match status" value="1"/>
</dbReference>
<organism evidence="2 3">
    <name type="scientific">Levilactobacillus spicheri</name>
    <dbReference type="NCBI Taxonomy" id="216463"/>
    <lineage>
        <taxon>Bacteria</taxon>
        <taxon>Bacillati</taxon>
        <taxon>Bacillota</taxon>
        <taxon>Bacilli</taxon>
        <taxon>Lactobacillales</taxon>
        <taxon>Lactobacillaceae</taxon>
        <taxon>Levilactobacillus</taxon>
    </lineage>
</organism>
<comment type="caution">
    <text evidence="2">The sequence shown here is derived from an EMBL/GenBank/DDBJ whole genome shotgun (WGS) entry which is preliminary data.</text>
</comment>
<dbReference type="Proteomes" id="UP000321691">
    <property type="component" value="Unassembled WGS sequence"/>
</dbReference>
<sequence>MNTQVVYFSNSGHNKRLAENIARHYGTSAVPIIPVEDYPMNYSELTAQAKHERFHHVEVPIQPLSLDPKADVLILVSPIWYADLPRSVVSFLKQLKHAYARVIFTSDKFMVGFGTCGQTLRRYLSSPTVINKVAANSMNFSRVTAILDN</sequence>
<dbReference type="RefSeq" id="WP_082605153.1">
    <property type="nucleotide sequence ID" value="NZ_BJZI01000036.1"/>
</dbReference>
<proteinExistence type="predicted"/>
<evidence type="ECO:0000259" key="1">
    <source>
        <dbReference type="PROSITE" id="PS50902"/>
    </source>
</evidence>
<evidence type="ECO:0000313" key="2">
    <source>
        <dbReference type="EMBL" id="GEO67577.1"/>
    </source>
</evidence>
<dbReference type="SUPFAM" id="SSF52218">
    <property type="entry name" value="Flavoproteins"/>
    <property type="match status" value="1"/>
</dbReference>
<dbReference type="InterPro" id="IPR008254">
    <property type="entry name" value="Flavodoxin/NO_synth"/>
</dbReference>
<dbReference type="EMBL" id="BJZI01000036">
    <property type="protein sequence ID" value="GEO67577.1"/>
    <property type="molecule type" value="Genomic_DNA"/>
</dbReference>
<evidence type="ECO:0000313" key="3">
    <source>
        <dbReference type="Proteomes" id="UP000321691"/>
    </source>
</evidence>
<dbReference type="InterPro" id="IPR029039">
    <property type="entry name" value="Flavoprotein-like_sf"/>
</dbReference>
<gene>
    <name evidence="2" type="ORF">LSP04_19960</name>
</gene>
<protein>
    <recommendedName>
        <fullName evidence="1">Flavodoxin-like domain-containing protein</fullName>
    </recommendedName>
</protein>
<accession>A0ABQ0WR02</accession>
<feature type="domain" description="Flavodoxin-like" evidence="1">
    <location>
        <begin position="3"/>
        <end position="149"/>
    </location>
</feature>
<dbReference type="PANTHER" id="PTHR39201:SF1">
    <property type="entry name" value="FLAVODOXIN-LIKE DOMAIN-CONTAINING PROTEIN"/>
    <property type="match status" value="1"/>
</dbReference>